<evidence type="ECO:0000313" key="4">
    <source>
        <dbReference type="Proteomes" id="UP000799424"/>
    </source>
</evidence>
<feature type="transmembrane region" description="Helical" evidence="2">
    <location>
        <begin position="100"/>
        <end position="128"/>
    </location>
</feature>
<keyword evidence="2" id="KW-0812">Transmembrane</keyword>
<name>A0A6A7A1N3_9PLEO</name>
<sequence>MEVEQEEAFADRLLASFDSFKRSKNSSEVRHPPLNDGETEPDLLSTSSTESAPSEMCYQQWPIDDKASRPIGDAIAASPVKSQPEGLDYRGFNMSRNQHIFGYCWLFVGTSQQMIGSMAILWCVALSYRKLVSEETAPVF</sequence>
<protein>
    <submittedName>
        <fullName evidence="3">Uncharacterized protein</fullName>
    </submittedName>
</protein>
<evidence type="ECO:0000256" key="2">
    <source>
        <dbReference type="SAM" id="Phobius"/>
    </source>
</evidence>
<feature type="compositionally biased region" description="Basic and acidic residues" evidence="1">
    <location>
        <begin position="23"/>
        <end position="33"/>
    </location>
</feature>
<keyword evidence="2" id="KW-0472">Membrane</keyword>
<feature type="region of interest" description="Disordered" evidence="1">
    <location>
        <begin position="23"/>
        <end position="55"/>
    </location>
</feature>
<accession>A0A6A7A1N3</accession>
<keyword evidence="4" id="KW-1185">Reference proteome</keyword>
<dbReference type="AlphaFoldDB" id="A0A6A7A1N3"/>
<reference evidence="3" key="1">
    <citation type="journal article" date="2020" name="Stud. Mycol.">
        <title>101 Dothideomycetes genomes: a test case for predicting lifestyles and emergence of pathogens.</title>
        <authorList>
            <person name="Haridas S."/>
            <person name="Albert R."/>
            <person name="Binder M."/>
            <person name="Bloem J."/>
            <person name="Labutti K."/>
            <person name="Salamov A."/>
            <person name="Andreopoulos B."/>
            <person name="Baker S."/>
            <person name="Barry K."/>
            <person name="Bills G."/>
            <person name="Bluhm B."/>
            <person name="Cannon C."/>
            <person name="Castanera R."/>
            <person name="Culley D."/>
            <person name="Daum C."/>
            <person name="Ezra D."/>
            <person name="Gonzalez J."/>
            <person name="Henrissat B."/>
            <person name="Kuo A."/>
            <person name="Liang C."/>
            <person name="Lipzen A."/>
            <person name="Lutzoni F."/>
            <person name="Magnuson J."/>
            <person name="Mondo S."/>
            <person name="Nolan M."/>
            <person name="Ohm R."/>
            <person name="Pangilinan J."/>
            <person name="Park H.-J."/>
            <person name="Ramirez L."/>
            <person name="Alfaro M."/>
            <person name="Sun H."/>
            <person name="Tritt A."/>
            <person name="Yoshinaga Y."/>
            <person name="Zwiers L.-H."/>
            <person name="Turgeon B."/>
            <person name="Goodwin S."/>
            <person name="Spatafora J."/>
            <person name="Crous P."/>
            <person name="Grigoriev I."/>
        </authorList>
    </citation>
    <scope>NUCLEOTIDE SEQUENCE</scope>
    <source>
        <strain evidence="3">CBS 113818</strain>
    </source>
</reference>
<evidence type="ECO:0000313" key="3">
    <source>
        <dbReference type="EMBL" id="KAF2827023.1"/>
    </source>
</evidence>
<dbReference type="Proteomes" id="UP000799424">
    <property type="component" value="Unassembled WGS sequence"/>
</dbReference>
<gene>
    <name evidence="3" type="ORF">CC86DRAFT_382063</name>
</gene>
<keyword evidence="2" id="KW-1133">Transmembrane helix</keyword>
<proteinExistence type="predicted"/>
<dbReference type="EMBL" id="MU006225">
    <property type="protein sequence ID" value="KAF2827023.1"/>
    <property type="molecule type" value="Genomic_DNA"/>
</dbReference>
<evidence type="ECO:0000256" key="1">
    <source>
        <dbReference type="SAM" id="MobiDB-lite"/>
    </source>
</evidence>
<organism evidence="3 4">
    <name type="scientific">Ophiobolus disseminans</name>
    <dbReference type="NCBI Taxonomy" id="1469910"/>
    <lineage>
        <taxon>Eukaryota</taxon>
        <taxon>Fungi</taxon>
        <taxon>Dikarya</taxon>
        <taxon>Ascomycota</taxon>
        <taxon>Pezizomycotina</taxon>
        <taxon>Dothideomycetes</taxon>
        <taxon>Pleosporomycetidae</taxon>
        <taxon>Pleosporales</taxon>
        <taxon>Pleosporineae</taxon>
        <taxon>Phaeosphaeriaceae</taxon>
        <taxon>Ophiobolus</taxon>
    </lineage>
</organism>